<evidence type="ECO:0000256" key="6">
    <source>
        <dbReference type="PIRSR" id="PIRSR601382-1"/>
    </source>
</evidence>
<feature type="disulfide bond" evidence="7">
    <location>
        <begin position="389"/>
        <end position="418"/>
    </location>
</feature>
<keyword evidence="8" id="KW-0326">Glycosidase</keyword>
<name>A0A9P7T0D7_9HYPO</name>
<dbReference type="EMBL" id="SRPW01000698">
    <property type="protein sequence ID" value="KAG6012779.1"/>
    <property type="molecule type" value="Genomic_DNA"/>
</dbReference>
<reference evidence="10" key="1">
    <citation type="journal article" date="2020" name="bioRxiv">
        <title>Whole genome comparisons of ergot fungi reveals the divergence and evolution of species within the genus Claviceps are the result of varying mechanisms driving genome evolution and host range expansion.</title>
        <authorList>
            <person name="Wyka S.A."/>
            <person name="Mondo S.J."/>
            <person name="Liu M."/>
            <person name="Dettman J."/>
            <person name="Nalam V."/>
            <person name="Broders K.D."/>
        </authorList>
    </citation>
    <scope>NUCLEOTIDE SEQUENCE</scope>
    <source>
        <strain evidence="10">CCC 602</strain>
    </source>
</reference>
<dbReference type="GO" id="GO:0005509">
    <property type="term" value="F:calcium ion binding"/>
    <property type="evidence" value="ECO:0007669"/>
    <property type="project" value="InterPro"/>
</dbReference>
<feature type="active site" evidence="6">
    <location>
        <position position="317"/>
    </location>
</feature>
<feature type="non-terminal residue" evidence="10">
    <location>
        <position position="547"/>
    </location>
</feature>
<feature type="compositionally biased region" description="Low complexity" evidence="9">
    <location>
        <begin position="7"/>
        <end position="20"/>
    </location>
</feature>
<evidence type="ECO:0000313" key="10">
    <source>
        <dbReference type="EMBL" id="KAG6012779.1"/>
    </source>
</evidence>
<dbReference type="GO" id="GO:0005783">
    <property type="term" value="C:endoplasmic reticulum"/>
    <property type="evidence" value="ECO:0007669"/>
    <property type="project" value="TreeGrafter"/>
</dbReference>
<evidence type="ECO:0000256" key="3">
    <source>
        <dbReference type="ARBA" id="ARBA00007658"/>
    </source>
</evidence>
<evidence type="ECO:0000256" key="9">
    <source>
        <dbReference type="SAM" id="MobiDB-lite"/>
    </source>
</evidence>
<feature type="active site" description="Proton donor" evidence="6">
    <location>
        <position position="181"/>
    </location>
</feature>
<dbReference type="InterPro" id="IPR036026">
    <property type="entry name" value="Seven-hairpin_glycosidases"/>
</dbReference>
<keyword evidence="11" id="KW-1185">Reference proteome</keyword>
<comment type="similarity">
    <text evidence="3 8">Belongs to the glycosyl hydrolase 47 family.</text>
</comment>
<organism evidence="10 11">
    <name type="scientific">Claviceps pusilla</name>
    <dbReference type="NCBI Taxonomy" id="123648"/>
    <lineage>
        <taxon>Eukaryota</taxon>
        <taxon>Fungi</taxon>
        <taxon>Dikarya</taxon>
        <taxon>Ascomycota</taxon>
        <taxon>Pezizomycotina</taxon>
        <taxon>Sordariomycetes</taxon>
        <taxon>Hypocreomycetidae</taxon>
        <taxon>Hypocreales</taxon>
        <taxon>Clavicipitaceae</taxon>
        <taxon>Claviceps</taxon>
    </lineage>
</organism>
<dbReference type="InterPro" id="IPR012341">
    <property type="entry name" value="6hp_glycosidase-like_sf"/>
</dbReference>
<dbReference type="PANTHER" id="PTHR11742">
    <property type="entry name" value="MANNOSYL-OLIGOSACCHARIDE ALPHA-1,2-MANNOSIDASE-RELATED"/>
    <property type="match status" value="1"/>
</dbReference>
<gene>
    <name evidence="10" type="ORF">E4U43_007655</name>
</gene>
<dbReference type="Gene3D" id="1.50.10.10">
    <property type="match status" value="1"/>
</dbReference>
<dbReference type="Proteomes" id="UP000748025">
    <property type="component" value="Unassembled WGS sequence"/>
</dbReference>
<proteinExistence type="inferred from homology"/>
<evidence type="ECO:0000256" key="5">
    <source>
        <dbReference type="ARBA" id="ARBA00023157"/>
    </source>
</evidence>
<evidence type="ECO:0000256" key="4">
    <source>
        <dbReference type="ARBA" id="ARBA00022801"/>
    </source>
</evidence>
<dbReference type="SUPFAM" id="SSF48225">
    <property type="entry name" value="Seven-hairpin glycosidases"/>
    <property type="match status" value="1"/>
</dbReference>
<comment type="cofactor">
    <cofactor evidence="1">
        <name>Ca(2+)</name>
        <dbReference type="ChEBI" id="CHEBI:29108"/>
    </cofactor>
</comment>
<keyword evidence="5 7" id="KW-1015">Disulfide bond</keyword>
<evidence type="ECO:0000256" key="8">
    <source>
        <dbReference type="RuleBase" id="RU361193"/>
    </source>
</evidence>
<dbReference type="Pfam" id="PF01532">
    <property type="entry name" value="Glyco_hydro_47"/>
    <property type="match status" value="1"/>
</dbReference>
<feature type="active site" description="Proton donor" evidence="6">
    <location>
        <position position="432"/>
    </location>
</feature>
<accession>A0A9P7T0D7</accession>
<dbReference type="PANTHER" id="PTHR11742:SF29">
    <property type="entry name" value="ALPHA-1,2-MANNOSIDASE"/>
    <property type="match status" value="1"/>
</dbReference>
<sequence>MAFYLFSPRWSGPASSSSSPTREEDALERFMNSGHDAPASAAATHNKSSFDWGAVPMAYLPPAKVSPLPSLPEKRPLRPVQHAFAAESSSQVILRQARRRQVRDVFVADWQNYRTYAWGRDALNPLSATAKDQFSGWAATLVDSLDTLWIMGLREEFNEAVAAVGAIDFGVATHSSVNIFETNIRYLGGLLAAYDLSSSPVLLAKAVELGDLIYAGFNTPKQMPVDFIDLDDARLGTGLKVESSVVAASPGTLSLEMTRLSQVTGDPKYYDAAARVMRVFHEQQGKTKIPGLWPVQVSMRNLDVSSRREFSLGGGADSLYEYLPKMHALLGGQEPMYETMTKAFMKAATTHLIFRPMVPGEEDILIAGNVDVGYDGEKPLDPESSHLACFIGGTMALGGRLLGQPDDVEIGAKLAQGCAYAYASFPSGVMPETYNMVACEPRLASECAWNETKWVKERKKRYEWKPHLPKGFTTAKDPRYLLRPEAIESIFYLYRITGKQEYQETAWNMFQAVEKASRAKFGHAAVRDVTTVSEEGAKEENQEDYME</sequence>
<evidence type="ECO:0000313" key="11">
    <source>
        <dbReference type="Proteomes" id="UP000748025"/>
    </source>
</evidence>
<dbReference type="GO" id="GO:0005975">
    <property type="term" value="P:carbohydrate metabolic process"/>
    <property type="evidence" value="ECO:0007669"/>
    <property type="project" value="InterPro"/>
</dbReference>
<comment type="caution">
    <text evidence="10">The sequence shown here is derived from an EMBL/GenBank/DDBJ whole genome shotgun (WGS) entry which is preliminary data.</text>
</comment>
<feature type="active site" evidence="6">
    <location>
        <position position="485"/>
    </location>
</feature>
<feature type="region of interest" description="Disordered" evidence="9">
    <location>
        <begin position="1"/>
        <end position="24"/>
    </location>
</feature>
<dbReference type="GO" id="GO:0004571">
    <property type="term" value="F:mannosyl-oligosaccharide 1,2-alpha-mannosidase activity"/>
    <property type="evidence" value="ECO:0007669"/>
    <property type="project" value="InterPro"/>
</dbReference>
<dbReference type="GO" id="GO:0016020">
    <property type="term" value="C:membrane"/>
    <property type="evidence" value="ECO:0007669"/>
    <property type="project" value="InterPro"/>
</dbReference>
<dbReference type="InterPro" id="IPR050749">
    <property type="entry name" value="Glycosyl_Hydrolase_47"/>
</dbReference>
<keyword evidence="4 8" id="KW-0378">Hydrolase</keyword>
<dbReference type="PRINTS" id="PR00747">
    <property type="entry name" value="GLYHDRLASE47"/>
</dbReference>
<dbReference type="EC" id="3.2.1.-" evidence="8"/>
<dbReference type="InterPro" id="IPR001382">
    <property type="entry name" value="Glyco_hydro_47"/>
</dbReference>
<protein>
    <recommendedName>
        <fullName evidence="8">alpha-1,2-Mannosidase</fullName>
        <ecNumber evidence="8">3.2.1.-</ecNumber>
    </recommendedName>
</protein>
<comment type="pathway">
    <text evidence="2">Protein modification; protein glycosylation.</text>
</comment>
<evidence type="ECO:0000256" key="1">
    <source>
        <dbReference type="ARBA" id="ARBA00001913"/>
    </source>
</evidence>
<evidence type="ECO:0000256" key="2">
    <source>
        <dbReference type="ARBA" id="ARBA00004922"/>
    </source>
</evidence>
<dbReference type="AlphaFoldDB" id="A0A9P7T0D7"/>
<dbReference type="GO" id="GO:0036503">
    <property type="term" value="P:ERAD pathway"/>
    <property type="evidence" value="ECO:0007669"/>
    <property type="project" value="UniProtKB-ARBA"/>
</dbReference>
<dbReference type="OrthoDB" id="8118055at2759"/>
<evidence type="ECO:0000256" key="7">
    <source>
        <dbReference type="PIRSR" id="PIRSR601382-3"/>
    </source>
</evidence>